<evidence type="ECO:0000313" key="2">
    <source>
        <dbReference type="Proteomes" id="UP000176997"/>
    </source>
</evidence>
<reference evidence="1 2" key="1">
    <citation type="journal article" date="2016" name="Nat. Commun.">
        <title>Thousands of microbial genomes shed light on interconnected biogeochemical processes in an aquifer system.</title>
        <authorList>
            <person name="Anantharaman K."/>
            <person name="Brown C.T."/>
            <person name="Hug L.A."/>
            <person name="Sharon I."/>
            <person name="Castelle C.J."/>
            <person name="Probst A.J."/>
            <person name="Thomas B.C."/>
            <person name="Singh A."/>
            <person name="Wilkins M.J."/>
            <person name="Karaoz U."/>
            <person name="Brodie E.L."/>
            <person name="Williams K.H."/>
            <person name="Hubbard S.S."/>
            <person name="Banfield J.F."/>
        </authorList>
    </citation>
    <scope>NUCLEOTIDE SEQUENCE [LARGE SCALE GENOMIC DNA]</scope>
</reference>
<accession>A0A1G2SAD2</accession>
<organism evidence="1 2">
    <name type="scientific">Candidatus Yonathbacteria bacterium RIFCSPHIGHO2_01_FULL_51_10</name>
    <dbReference type="NCBI Taxonomy" id="1802723"/>
    <lineage>
        <taxon>Bacteria</taxon>
        <taxon>Candidatus Yonathiibacteriota</taxon>
    </lineage>
</organism>
<proteinExistence type="predicted"/>
<evidence type="ECO:0000313" key="1">
    <source>
        <dbReference type="EMBL" id="OHA82033.1"/>
    </source>
</evidence>
<gene>
    <name evidence="1" type="ORF">A2675_00180</name>
</gene>
<dbReference type="AlphaFoldDB" id="A0A1G2SAD2"/>
<dbReference type="EMBL" id="MHUS01000004">
    <property type="protein sequence ID" value="OHA82033.1"/>
    <property type="molecule type" value="Genomic_DNA"/>
</dbReference>
<protein>
    <submittedName>
        <fullName evidence="1">Uncharacterized protein</fullName>
    </submittedName>
</protein>
<name>A0A1G2SAD2_9BACT</name>
<dbReference type="STRING" id="1802723.A2675_00180"/>
<dbReference type="Proteomes" id="UP000176997">
    <property type="component" value="Unassembled WGS sequence"/>
</dbReference>
<comment type="caution">
    <text evidence="1">The sequence shown here is derived from an EMBL/GenBank/DDBJ whole genome shotgun (WGS) entry which is preliminary data.</text>
</comment>
<sequence>MNSKTILQADSSKDDPRDIAFFASGDITIYASLPIEDVIAVVAAALQIPPFTLDTSGRWEEVEVYTSRCLGLEFMLCTIKPAKYAESEFEYGVSIFTRTNFKYDGTEREIDVAPYCAYLLGVDQRLRVTAGPA</sequence>